<dbReference type="OrthoDB" id="5823276at2759"/>
<evidence type="ECO:0000313" key="1">
    <source>
        <dbReference type="EMBL" id="KIH69412.1"/>
    </source>
</evidence>
<accession>A0A0C2E1Y7</accession>
<keyword evidence="2" id="KW-1185">Reference proteome</keyword>
<reference evidence="1 2" key="1">
    <citation type="submission" date="2013-12" db="EMBL/GenBank/DDBJ databases">
        <title>Draft genome of the parsitic nematode Ancylostoma duodenale.</title>
        <authorList>
            <person name="Mitreva M."/>
        </authorList>
    </citation>
    <scope>NUCLEOTIDE SEQUENCE [LARGE SCALE GENOMIC DNA]</scope>
    <source>
        <strain evidence="1 2">Zhejiang</strain>
    </source>
</reference>
<organism evidence="1 2">
    <name type="scientific">Ancylostoma duodenale</name>
    <dbReference type="NCBI Taxonomy" id="51022"/>
    <lineage>
        <taxon>Eukaryota</taxon>
        <taxon>Metazoa</taxon>
        <taxon>Ecdysozoa</taxon>
        <taxon>Nematoda</taxon>
        <taxon>Chromadorea</taxon>
        <taxon>Rhabditida</taxon>
        <taxon>Rhabditina</taxon>
        <taxon>Rhabditomorpha</taxon>
        <taxon>Strongyloidea</taxon>
        <taxon>Ancylostomatidae</taxon>
        <taxon>Ancylostomatinae</taxon>
        <taxon>Ancylostoma</taxon>
    </lineage>
</organism>
<protein>
    <submittedName>
        <fullName evidence="1">Uncharacterized protein</fullName>
    </submittedName>
</protein>
<name>A0A0C2E1Y7_9BILA</name>
<gene>
    <name evidence="1" type="ORF">ANCDUO_00243</name>
</gene>
<evidence type="ECO:0000313" key="2">
    <source>
        <dbReference type="Proteomes" id="UP000054047"/>
    </source>
</evidence>
<dbReference type="EMBL" id="KN726161">
    <property type="protein sequence ID" value="KIH69412.1"/>
    <property type="molecule type" value="Genomic_DNA"/>
</dbReference>
<dbReference type="AlphaFoldDB" id="A0A0C2E1Y7"/>
<sequence length="186" mass="21981">MATRTLALRRLEEELRNFTLADVYEKLRMDEKSFEDCLQTITLLGSPRCPSCQRQMRLRSTNDVWICHTRSYRVGPRNNNKPRIGARKSSFARANIPSVKVFPLSYFWMNNIGVVVDKKYELGIGHTSITQWKQYFRDICCEYFRRNRPQGLRHLTLNHQVNFVDPRTGAHTQNIECHWQKFKSLA</sequence>
<dbReference type="PANTHER" id="PTHR47163:SF3">
    <property type="entry name" value="PROTEIN CBG18017"/>
    <property type="match status" value="1"/>
</dbReference>
<dbReference type="InterPro" id="IPR053164">
    <property type="entry name" value="IS1016-like_transposase"/>
</dbReference>
<proteinExistence type="predicted"/>
<dbReference type="PANTHER" id="PTHR47163">
    <property type="entry name" value="DDE_TNP_IS1595 DOMAIN-CONTAINING PROTEIN"/>
    <property type="match status" value="1"/>
</dbReference>
<dbReference type="Proteomes" id="UP000054047">
    <property type="component" value="Unassembled WGS sequence"/>
</dbReference>